<feature type="compositionally biased region" description="Polar residues" evidence="1">
    <location>
        <begin position="25"/>
        <end position="42"/>
    </location>
</feature>
<evidence type="ECO:0000313" key="4">
    <source>
        <dbReference type="EMBL" id="UNK47090.1"/>
    </source>
</evidence>
<reference evidence="4 5" key="1">
    <citation type="submission" date="2022-03" db="EMBL/GenBank/DDBJ databases">
        <title>Isotopic signatures of nitrous oxide derived from detoxification processes.</title>
        <authorList>
            <person name="Behrendt U."/>
            <person name="Buchen C."/>
            <person name="Well R."/>
            <person name="Ulrich A."/>
            <person name="Rohe L."/>
            <person name="Kolb S."/>
            <person name="Schloter M."/>
            <person name="Horn M.A."/>
            <person name="Augustin J."/>
        </authorList>
    </citation>
    <scope>NUCLEOTIDE SEQUENCE [LARGE SCALE GENOMIC DNA]</scope>
    <source>
        <strain evidence="4 5">S4-C24</strain>
    </source>
</reference>
<evidence type="ECO:0000256" key="1">
    <source>
        <dbReference type="SAM" id="MobiDB-lite"/>
    </source>
</evidence>
<evidence type="ECO:0000259" key="3">
    <source>
        <dbReference type="PROSITE" id="PS51178"/>
    </source>
</evidence>
<dbReference type="SMART" id="SM00740">
    <property type="entry name" value="PASTA"/>
    <property type="match status" value="1"/>
</dbReference>
<dbReference type="PROSITE" id="PS51257">
    <property type="entry name" value="PROKAR_LIPOPROTEIN"/>
    <property type="match status" value="1"/>
</dbReference>
<evidence type="ECO:0000313" key="5">
    <source>
        <dbReference type="Proteomes" id="UP000829069"/>
    </source>
</evidence>
<dbReference type="InterPro" id="IPR005543">
    <property type="entry name" value="PASTA_dom"/>
</dbReference>
<organism evidence="4 5">
    <name type="scientific">Arthrobacter sulfonylureivorans</name>
    <dbReference type="NCBI Taxonomy" id="2486855"/>
    <lineage>
        <taxon>Bacteria</taxon>
        <taxon>Bacillati</taxon>
        <taxon>Actinomycetota</taxon>
        <taxon>Actinomycetes</taxon>
        <taxon>Micrococcales</taxon>
        <taxon>Micrococcaceae</taxon>
        <taxon>Arthrobacter</taxon>
    </lineage>
</organism>
<feature type="chain" id="PRO_5046682086" evidence="2">
    <location>
        <begin position="20"/>
        <end position="337"/>
    </location>
</feature>
<dbReference type="PROSITE" id="PS51178">
    <property type="entry name" value="PASTA"/>
    <property type="match status" value="1"/>
</dbReference>
<feature type="region of interest" description="Disordered" evidence="1">
    <location>
        <begin position="25"/>
        <end position="50"/>
    </location>
</feature>
<sequence length="337" mass="35376">MKKASALVAAVALTLTACAPNISEGQNPAEGQSAAEVQSTATPAADTMPSVVDKTVAEARAAMADAGIDDYKLSTPAAESEWMVVGQFPRAGRPLTGAGGITLIVVNSNKAGARADSTTAPPSEVVNAYTVTYSCDDEDYENEWTFESLREVWDEIQVSGDLSCEAELSLRGELTDTEKKALKKAYGSEPGPVDITTLYEICTQMTGIPITGTVGKNQADEAAGAVMLCPDHPKKKKIKKSIAEGLAAAKEQKALDKDRESGKLVGGGSYLVGKEVVPGTWQSQGKKVEDCYWEVSDASGNIIANNFISVAPQFRITVPASAAGFTVSGCAFRWVGP</sequence>
<proteinExistence type="predicted"/>
<name>A0ABY3WD12_9MICC</name>
<dbReference type="EMBL" id="CP093326">
    <property type="protein sequence ID" value="UNK47090.1"/>
    <property type="molecule type" value="Genomic_DNA"/>
</dbReference>
<evidence type="ECO:0000256" key="2">
    <source>
        <dbReference type="SAM" id="SignalP"/>
    </source>
</evidence>
<feature type="signal peptide" evidence="2">
    <location>
        <begin position="1"/>
        <end position="19"/>
    </location>
</feature>
<dbReference type="RefSeq" id="WP_241914921.1">
    <property type="nucleotide sequence ID" value="NZ_CP093326.1"/>
</dbReference>
<protein>
    <submittedName>
        <fullName evidence="4">PASTA domain-containing protein</fullName>
    </submittedName>
</protein>
<dbReference type="Gene3D" id="3.30.10.20">
    <property type="match status" value="1"/>
</dbReference>
<keyword evidence="5" id="KW-1185">Reference proteome</keyword>
<accession>A0ABY3WD12</accession>
<dbReference type="Proteomes" id="UP000829069">
    <property type="component" value="Chromosome"/>
</dbReference>
<feature type="domain" description="PASTA" evidence="3">
    <location>
        <begin position="42"/>
        <end position="107"/>
    </location>
</feature>
<keyword evidence="2" id="KW-0732">Signal</keyword>
<gene>
    <name evidence="4" type="ORF">MNQ99_07030</name>
</gene>